<feature type="transmembrane region" description="Helical" evidence="1">
    <location>
        <begin position="197"/>
        <end position="219"/>
    </location>
</feature>
<reference evidence="2" key="1">
    <citation type="submission" date="2020-05" db="EMBL/GenBank/DDBJ databases">
        <authorList>
            <person name="Chiriac C."/>
            <person name="Salcher M."/>
            <person name="Ghai R."/>
            <person name="Kavagutti S V."/>
        </authorList>
    </citation>
    <scope>NUCLEOTIDE SEQUENCE</scope>
</reference>
<proteinExistence type="predicted"/>
<dbReference type="EMBL" id="CAEZSF010000110">
    <property type="protein sequence ID" value="CAB4543293.1"/>
    <property type="molecule type" value="Genomic_DNA"/>
</dbReference>
<feature type="transmembrane region" description="Helical" evidence="1">
    <location>
        <begin position="139"/>
        <end position="158"/>
    </location>
</feature>
<gene>
    <name evidence="2" type="ORF">UFOPK1358_01154</name>
</gene>
<keyword evidence="1" id="KW-0472">Membrane</keyword>
<feature type="transmembrane region" description="Helical" evidence="1">
    <location>
        <begin position="292"/>
        <end position="313"/>
    </location>
</feature>
<keyword evidence="1" id="KW-0812">Transmembrane</keyword>
<organism evidence="2">
    <name type="scientific">freshwater metagenome</name>
    <dbReference type="NCBI Taxonomy" id="449393"/>
    <lineage>
        <taxon>unclassified sequences</taxon>
        <taxon>metagenomes</taxon>
        <taxon>ecological metagenomes</taxon>
    </lineage>
</organism>
<protein>
    <submittedName>
        <fullName evidence="2">Unannotated protein</fullName>
    </submittedName>
</protein>
<evidence type="ECO:0000313" key="2">
    <source>
        <dbReference type="EMBL" id="CAB4543293.1"/>
    </source>
</evidence>
<keyword evidence="1" id="KW-1133">Transmembrane helix</keyword>
<feature type="transmembrane region" description="Helical" evidence="1">
    <location>
        <begin position="320"/>
        <end position="341"/>
    </location>
</feature>
<accession>A0A6J6BYI5</accession>
<feature type="transmembrane region" description="Helical" evidence="1">
    <location>
        <begin position="371"/>
        <end position="390"/>
    </location>
</feature>
<dbReference type="AlphaFoldDB" id="A0A6J6BYI5"/>
<feature type="transmembrane region" description="Helical" evidence="1">
    <location>
        <begin position="165"/>
        <end position="185"/>
    </location>
</feature>
<evidence type="ECO:0000256" key="1">
    <source>
        <dbReference type="SAM" id="Phobius"/>
    </source>
</evidence>
<feature type="transmembrane region" description="Helical" evidence="1">
    <location>
        <begin position="115"/>
        <end position="133"/>
    </location>
</feature>
<sequence>MTADSGAAAEDQTAKVRPVASWASTQSTALKQFQPIHPVVTGICIGFAGLLLTLLRRPTAVSTPGLYAEDGVVFLLQSLSSGAGAIMDPYNGYIHLLPRLVAGLATLLPLSWTPVVFALCSALVAVGSCSLLLSTRFAGLIPAYAQRVLLFGLLLLIPRLTEVHLALNSTLWWCGVALLLTSLAGDPTTRLGRSAELLAVPLLVLSGLAGLVLAPAMAFRVLRTRSLHSKILLGIWYGTALVQLCVYLTQDRKNGSVPIGTPLIRAGFEKVFGSLLLGAGSVDNRWTQGVPAAILVVVVLSASAWAVIVLTGLRWEFSAAILYTAAASVAAGFLALGPSAAALPDRYTVLPIAAVLIGLVAARPKLKALSILRVALLILIVVMRSTDFVVPTRPDTHWSRSAACLALPANTCVIPLNPQGWTLTLPAGTR</sequence>
<name>A0A6J6BYI5_9ZZZZ</name>
<feature type="transmembrane region" description="Helical" evidence="1">
    <location>
        <begin position="36"/>
        <end position="55"/>
    </location>
</feature>
<feature type="transmembrane region" description="Helical" evidence="1">
    <location>
        <begin position="347"/>
        <end position="364"/>
    </location>
</feature>
<feature type="transmembrane region" description="Helical" evidence="1">
    <location>
        <begin position="231"/>
        <end position="249"/>
    </location>
</feature>